<reference evidence="1" key="3">
    <citation type="submission" date="2015-04" db="UniProtKB">
        <authorList>
            <consortium name="EnsemblPlants"/>
        </authorList>
    </citation>
    <scope>IDENTIFICATION</scope>
</reference>
<proteinExistence type="predicted"/>
<organism evidence="1 2">
    <name type="scientific">Leersia perrieri</name>
    <dbReference type="NCBI Taxonomy" id="77586"/>
    <lineage>
        <taxon>Eukaryota</taxon>
        <taxon>Viridiplantae</taxon>
        <taxon>Streptophyta</taxon>
        <taxon>Embryophyta</taxon>
        <taxon>Tracheophyta</taxon>
        <taxon>Spermatophyta</taxon>
        <taxon>Magnoliopsida</taxon>
        <taxon>Liliopsida</taxon>
        <taxon>Poales</taxon>
        <taxon>Poaceae</taxon>
        <taxon>BOP clade</taxon>
        <taxon>Oryzoideae</taxon>
        <taxon>Oryzeae</taxon>
        <taxon>Oryzinae</taxon>
        <taxon>Leersia</taxon>
    </lineage>
</organism>
<dbReference type="Proteomes" id="UP000032180">
    <property type="component" value="Chromosome 1"/>
</dbReference>
<reference evidence="2" key="2">
    <citation type="submission" date="2013-12" db="EMBL/GenBank/DDBJ databases">
        <authorList>
            <person name="Yu Y."/>
            <person name="Lee S."/>
            <person name="de Baynast K."/>
            <person name="Wissotski M."/>
            <person name="Liu L."/>
            <person name="Talag J."/>
            <person name="Goicoechea J."/>
            <person name="Angelova A."/>
            <person name="Jetty R."/>
            <person name="Kudrna D."/>
            <person name="Golser W."/>
            <person name="Rivera L."/>
            <person name="Zhang J."/>
            <person name="Wing R."/>
        </authorList>
    </citation>
    <scope>NUCLEOTIDE SEQUENCE</scope>
</reference>
<keyword evidence="2" id="KW-1185">Reference proteome</keyword>
<reference evidence="1 2" key="1">
    <citation type="submission" date="2012-08" db="EMBL/GenBank/DDBJ databases">
        <title>Oryza genome evolution.</title>
        <authorList>
            <person name="Wing R.A."/>
        </authorList>
    </citation>
    <scope>NUCLEOTIDE SEQUENCE</scope>
</reference>
<accession>A0A0D9UZ84</accession>
<dbReference type="HOGENOM" id="CLU_872597_0_0_1"/>
<sequence>MAAAATTQFDYSDEHGPLNLFIMLSEIPSAAPPPSPAVVTLRLVIQLESRGGVEVGDGEAEYHTMADAACRVPLRCLIADDGADAAERALGEMVAALAGLGCHHCPPTLWEELAPELPVAAAGIRARCVARAAAGAGLELCVHVLIMLTEEEEDDGECGCDDMDVSDVGGDEENGACQFTARPFDGPEMDDEGQQDLTSLDVSRLVRVALDEGDVEGEEAYRRAMDGAAGGGGGGAAVSPGSLAAVLDMALESVRQNAPRGGVVRRMRTGF</sequence>
<name>A0A0D9UZ84_9ORYZ</name>
<dbReference type="Gramene" id="LPERR01G09430.1">
    <property type="protein sequence ID" value="LPERR01G09430.1"/>
    <property type="gene ID" value="LPERR01G09430"/>
</dbReference>
<evidence type="ECO:0000313" key="2">
    <source>
        <dbReference type="Proteomes" id="UP000032180"/>
    </source>
</evidence>
<evidence type="ECO:0000313" key="1">
    <source>
        <dbReference type="EnsemblPlants" id="LPERR01G09430.1"/>
    </source>
</evidence>
<dbReference type="EnsemblPlants" id="LPERR01G09430.1">
    <property type="protein sequence ID" value="LPERR01G09430.1"/>
    <property type="gene ID" value="LPERR01G09430"/>
</dbReference>
<protein>
    <submittedName>
        <fullName evidence="1">Uncharacterized protein</fullName>
    </submittedName>
</protein>
<dbReference type="AlphaFoldDB" id="A0A0D9UZ84"/>